<evidence type="ECO:0000313" key="2">
    <source>
        <dbReference type="Proteomes" id="UP000228496"/>
    </source>
</evidence>
<name>A0A2J0Q7C0_9BACT</name>
<dbReference type="AlphaFoldDB" id="A0A2J0Q7C0"/>
<dbReference type="Proteomes" id="UP000228496">
    <property type="component" value="Unassembled WGS sequence"/>
</dbReference>
<reference evidence="1 2" key="1">
    <citation type="submission" date="2017-09" db="EMBL/GenBank/DDBJ databases">
        <title>Depth-based differentiation of microbial function through sediment-hosted aquifers and enrichment of novel symbionts in the deep terrestrial subsurface.</title>
        <authorList>
            <person name="Probst A.J."/>
            <person name="Ladd B."/>
            <person name="Jarett J.K."/>
            <person name="Geller-Mcgrath D.E."/>
            <person name="Sieber C.M."/>
            <person name="Emerson J.B."/>
            <person name="Anantharaman K."/>
            <person name="Thomas B.C."/>
            <person name="Malmstrom R."/>
            <person name="Stieglmeier M."/>
            <person name="Klingl A."/>
            <person name="Woyke T."/>
            <person name="Ryan C.M."/>
            <person name="Banfield J.F."/>
        </authorList>
    </citation>
    <scope>NUCLEOTIDE SEQUENCE [LARGE SCALE GENOMIC DNA]</scope>
    <source>
        <strain evidence="1">CG10_big_fil_rev_8_21_14_0_10_36_16</strain>
    </source>
</reference>
<comment type="caution">
    <text evidence="1">The sequence shown here is derived from an EMBL/GenBank/DDBJ whole genome shotgun (WGS) entry which is preliminary data.</text>
</comment>
<sequence>MQGNELARKIENIETGTKEIVLKTNELIQELSSKIDQLKKDQKGNSRVLGLIKSLKRSWNPPGHYPGKYEAFCCFINDSVTNFDPKNPLSPRQYVFMKQLMEIGKKETLEIGLKNVKVVEDDSGLWKTDCPNCKNRSIIVYRYAQEFDSAEGDVWSRSWFSLCLDCCSISLLVTKNEYT</sequence>
<accession>A0A2J0Q7C0</accession>
<protein>
    <submittedName>
        <fullName evidence="1">Uncharacterized protein</fullName>
    </submittedName>
</protein>
<dbReference type="EMBL" id="PCXQ01000004">
    <property type="protein sequence ID" value="PJE50971.1"/>
    <property type="molecule type" value="Genomic_DNA"/>
</dbReference>
<evidence type="ECO:0000313" key="1">
    <source>
        <dbReference type="EMBL" id="PJE50971.1"/>
    </source>
</evidence>
<proteinExistence type="predicted"/>
<organism evidence="1 2">
    <name type="scientific">Candidatus Yanofskybacteria bacterium CG10_big_fil_rev_8_21_14_0_10_36_16</name>
    <dbReference type="NCBI Taxonomy" id="1975096"/>
    <lineage>
        <taxon>Bacteria</taxon>
        <taxon>Candidatus Yanofskyibacteriota</taxon>
    </lineage>
</organism>
<gene>
    <name evidence="1" type="ORF">COV29_01685</name>
</gene>